<dbReference type="OrthoDB" id="9973049at2"/>
<keyword evidence="1" id="KW-0812">Transmembrane</keyword>
<reference evidence="2 3" key="1">
    <citation type="submission" date="2016-10" db="EMBL/GenBank/DDBJ databases">
        <authorList>
            <person name="de Groot N.N."/>
        </authorList>
    </citation>
    <scope>NUCLEOTIDE SEQUENCE [LARGE SCALE GENOMIC DNA]</scope>
    <source>
        <strain evidence="2 3">DSM 8512</strain>
    </source>
</reference>
<evidence type="ECO:0000313" key="3">
    <source>
        <dbReference type="Proteomes" id="UP000199054"/>
    </source>
</evidence>
<dbReference type="Proteomes" id="UP000199054">
    <property type="component" value="Unassembled WGS sequence"/>
</dbReference>
<keyword evidence="3" id="KW-1185">Reference proteome</keyword>
<dbReference type="AlphaFoldDB" id="A0A1H8H292"/>
<proteinExistence type="predicted"/>
<protein>
    <submittedName>
        <fullName evidence="2">Uncharacterized protein</fullName>
    </submittedName>
</protein>
<feature type="transmembrane region" description="Helical" evidence="1">
    <location>
        <begin position="12"/>
        <end position="31"/>
    </location>
</feature>
<evidence type="ECO:0000256" key="1">
    <source>
        <dbReference type="SAM" id="Phobius"/>
    </source>
</evidence>
<keyword evidence="1" id="KW-1133">Transmembrane helix</keyword>
<keyword evidence="1" id="KW-0472">Membrane</keyword>
<organism evidence="2 3">
    <name type="scientific">Paracoccus alcaliphilus</name>
    <dbReference type="NCBI Taxonomy" id="34002"/>
    <lineage>
        <taxon>Bacteria</taxon>
        <taxon>Pseudomonadati</taxon>
        <taxon>Pseudomonadota</taxon>
        <taxon>Alphaproteobacteria</taxon>
        <taxon>Rhodobacterales</taxon>
        <taxon>Paracoccaceae</taxon>
        <taxon>Paracoccus</taxon>
    </lineage>
</organism>
<evidence type="ECO:0000313" key="2">
    <source>
        <dbReference type="EMBL" id="SEN50521.1"/>
    </source>
</evidence>
<dbReference type="STRING" id="34002.SAMN04489859_100891"/>
<dbReference type="EMBL" id="FODE01000008">
    <property type="protein sequence ID" value="SEN50521.1"/>
    <property type="molecule type" value="Genomic_DNA"/>
</dbReference>
<name>A0A1H8H292_9RHOB</name>
<accession>A0A1H8H292</accession>
<sequence>MTRIDPLNATIWIGGLIFAAAVWAFAIWGAFDIGSRVIPWLFQDAGTLTGCEALNAADCVAFAQGGL</sequence>
<gene>
    <name evidence="2" type="ORF">SAMN04489859_100891</name>
</gene>
<dbReference type="RefSeq" id="WP_090611290.1">
    <property type="nucleotide sequence ID" value="NZ_CP067124.1"/>
</dbReference>